<dbReference type="SUPFAM" id="SSF81606">
    <property type="entry name" value="PP2C-like"/>
    <property type="match status" value="1"/>
</dbReference>
<organism evidence="2 3">
    <name type="scientific">Panagrellus redivivus</name>
    <name type="common">Microworm</name>
    <dbReference type="NCBI Taxonomy" id="6233"/>
    <lineage>
        <taxon>Eukaryota</taxon>
        <taxon>Metazoa</taxon>
        <taxon>Ecdysozoa</taxon>
        <taxon>Nematoda</taxon>
        <taxon>Chromadorea</taxon>
        <taxon>Rhabditida</taxon>
        <taxon>Tylenchina</taxon>
        <taxon>Panagrolaimomorpha</taxon>
        <taxon>Panagrolaimoidea</taxon>
        <taxon>Panagrolaimidae</taxon>
        <taxon>Panagrellus</taxon>
    </lineage>
</organism>
<feature type="domain" description="PPM-type phosphatase" evidence="1">
    <location>
        <begin position="13"/>
        <end position="310"/>
    </location>
</feature>
<dbReference type="PANTHER" id="PTHR47992">
    <property type="entry name" value="PROTEIN PHOSPHATASE"/>
    <property type="match status" value="1"/>
</dbReference>
<evidence type="ECO:0000313" key="2">
    <source>
        <dbReference type="Proteomes" id="UP000492821"/>
    </source>
</evidence>
<dbReference type="AlphaFoldDB" id="A0A7E4V8H9"/>
<dbReference type="Pfam" id="PF00481">
    <property type="entry name" value="PP2C"/>
    <property type="match status" value="1"/>
</dbReference>
<keyword evidence="2" id="KW-1185">Reference proteome</keyword>
<dbReference type="WBParaSite" id="Pan_g179.t1">
    <property type="protein sequence ID" value="Pan_g179.t1"/>
    <property type="gene ID" value="Pan_g179"/>
</dbReference>
<accession>A0A7E4V8H9</accession>
<reference evidence="3" key="2">
    <citation type="submission" date="2020-10" db="UniProtKB">
        <authorList>
            <consortium name="WormBaseParasite"/>
        </authorList>
    </citation>
    <scope>IDENTIFICATION</scope>
</reference>
<reference evidence="2" key="1">
    <citation type="journal article" date="2013" name="Genetics">
        <title>The draft genome and transcriptome of Panagrellus redivivus are shaped by the harsh demands of a free-living lifestyle.</title>
        <authorList>
            <person name="Srinivasan J."/>
            <person name="Dillman A.R."/>
            <person name="Macchietto M.G."/>
            <person name="Heikkinen L."/>
            <person name="Lakso M."/>
            <person name="Fracchia K.M."/>
            <person name="Antoshechkin I."/>
            <person name="Mortazavi A."/>
            <person name="Wong G."/>
            <person name="Sternberg P.W."/>
        </authorList>
    </citation>
    <scope>NUCLEOTIDE SEQUENCE [LARGE SCALE GENOMIC DNA]</scope>
    <source>
        <strain evidence="2">MT8872</strain>
    </source>
</reference>
<evidence type="ECO:0000259" key="1">
    <source>
        <dbReference type="PROSITE" id="PS51746"/>
    </source>
</evidence>
<dbReference type="CDD" id="cd00143">
    <property type="entry name" value="PP2Cc"/>
    <property type="match status" value="1"/>
</dbReference>
<dbReference type="InterPro" id="IPR001932">
    <property type="entry name" value="PPM-type_phosphatase-like_dom"/>
</dbReference>
<dbReference type="GO" id="GO:0004722">
    <property type="term" value="F:protein serine/threonine phosphatase activity"/>
    <property type="evidence" value="ECO:0007669"/>
    <property type="project" value="InterPro"/>
</dbReference>
<sequence>MFDTDSIQLPTCSITAAAVQGSRPHFEDRIDVHVGPSHETPFVYGAVFDGHGGPAAATFAQTRLFEILKKSDSFLSPVRQTFADSVAAGFKQLQAEMKVDSPNWTLQNGIPRDGTTASIAVLTPSYLMLANVGDSPIYVVTRDENNKLEATMAVKLHSANYAPDHARIKAAGGVVKDLRGSPGVKRAKPNKGQFNGCVRMTRALGDFWMQDANCVARAGDLSAMPILSHMPMVYFYEVTNLAYVIVASDGCKLMPRAIAIVLMEMEKDEIQAEEGADPVNPAQRIMAEIHKLTKSEWKMHDNISIVGLRIQNDQLSDEVSPPQPTDITHLTPNFAKEDSLAFTLSGQTLKTSKTETLPDYSIFKRSNHVITYG</sequence>
<protein>
    <submittedName>
        <fullName evidence="3">PPM-type phosphatase domain-containing protein</fullName>
    </submittedName>
</protein>
<dbReference type="InterPro" id="IPR036457">
    <property type="entry name" value="PPM-type-like_dom_sf"/>
</dbReference>
<name>A0A7E4V8H9_PANRE</name>
<evidence type="ECO:0000313" key="3">
    <source>
        <dbReference type="WBParaSite" id="Pan_g179.t1"/>
    </source>
</evidence>
<dbReference type="Proteomes" id="UP000492821">
    <property type="component" value="Unassembled WGS sequence"/>
</dbReference>
<dbReference type="Gene3D" id="3.60.40.10">
    <property type="entry name" value="PPM-type phosphatase domain"/>
    <property type="match status" value="1"/>
</dbReference>
<dbReference type="PROSITE" id="PS51746">
    <property type="entry name" value="PPM_2"/>
    <property type="match status" value="1"/>
</dbReference>
<dbReference type="SMART" id="SM00332">
    <property type="entry name" value="PP2Cc"/>
    <property type="match status" value="1"/>
</dbReference>
<dbReference type="InterPro" id="IPR015655">
    <property type="entry name" value="PP2C"/>
</dbReference>
<proteinExistence type="predicted"/>